<evidence type="ECO:0000259" key="8">
    <source>
        <dbReference type="Pfam" id="PF06271"/>
    </source>
</evidence>
<keyword evidence="3 7" id="KW-0812">Transmembrane</keyword>
<feature type="transmembrane region" description="Helical" evidence="7">
    <location>
        <begin position="199"/>
        <end position="220"/>
    </location>
</feature>
<evidence type="ECO:0000256" key="7">
    <source>
        <dbReference type="SAM" id="Phobius"/>
    </source>
</evidence>
<evidence type="ECO:0000313" key="10">
    <source>
        <dbReference type="Proteomes" id="UP000007089"/>
    </source>
</evidence>
<feature type="transmembrane region" description="Helical" evidence="7">
    <location>
        <begin position="240"/>
        <end position="273"/>
    </location>
</feature>
<dbReference type="InterPro" id="IPR010432">
    <property type="entry name" value="RDD"/>
</dbReference>
<dbReference type="Proteomes" id="UP000007089">
    <property type="component" value="Chromosome"/>
</dbReference>
<evidence type="ECO:0000313" key="9">
    <source>
        <dbReference type="EMBL" id="ACL63628.1"/>
    </source>
</evidence>
<feature type="region of interest" description="Disordered" evidence="6">
    <location>
        <begin position="10"/>
        <end position="88"/>
    </location>
</feature>
<dbReference type="AlphaFoldDB" id="B8J930"/>
<keyword evidence="5 7" id="KW-0472">Membrane</keyword>
<protein>
    <submittedName>
        <fullName evidence="9">RDD domain containing protein</fullName>
    </submittedName>
</protein>
<evidence type="ECO:0000256" key="6">
    <source>
        <dbReference type="SAM" id="MobiDB-lite"/>
    </source>
</evidence>
<dbReference type="Pfam" id="PF06271">
    <property type="entry name" value="RDD"/>
    <property type="match status" value="1"/>
</dbReference>
<evidence type="ECO:0000256" key="4">
    <source>
        <dbReference type="ARBA" id="ARBA00022989"/>
    </source>
</evidence>
<gene>
    <name evidence="9" type="ordered locus">A2cp1_0269</name>
</gene>
<accession>B8J930</accession>
<evidence type="ECO:0000256" key="1">
    <source>
        <dbReference type="ARBA" id="ARBA00004651"/>
    </source>
</evidence>
<dbReference type="PANTHER" id="PTHR36115:SF4">
    <property type="entry name" value="MEMBRANE PROTEIN"/>
    <property type="match status" value="1"/>
</dbReference>
<comment type="subcellular location">
    <subcellularLocation>
        <location evidence="1">Cell membrane</location>
        <topology evidence="1">Multi-pass membrane protein</topology>
    </subcellularLocation>
</comment>
<dbReference type="HOGENOM" id="CLU_876162_0_0_7"/>
<evidence type="ECO:0000256" key="2">
    <source>
        <dbReference type="ARBA" id="ARBA00022475"/>
    </source>
</evidence>
<dbReference type="PANTHER" id="PTHR36115">
    <property type="entry name" value="PROLINE-RICH ANTIGEN HOMOLOG-RELATED"/>
    <property type="match status" value="1"/>
</dbReference>
<dbReference type="EMBL" id="CP001359">
    <property type="protein sequence ID" value="ACL63628.1"/>
    <property type="molecule type" value="Genomic_DNA"/>
</dbReference>
<sequence>MVFCAGCGAPLALAPEPPPRALDASLSIDRRGDARPPGTPPPLRGAPPPPASAADTFVFGLPAMPPAAPVPTAPARTGRAREVDRSGWDLGPPLGVRQPDAPPPQAAVSAADTSDDDFEFGPLPDLRAEPARALPPPAAAFARALEVDREVLGAPAAPAAVPALEAAPDEAIDVDVDAVEVHLRRPATWRRAASWAIDVLPFAALAIWALQAIAGAVPLAPGEPGGPAHALDLALRDGGAIALPLAAGAVILGLVYQTLGHALAGATLGKLALGLRVVGPDGRRPTLARSAARAALSAASVLLLGLGLLAALFTRSGRSLHDLAAGTWVVEAP</sequence>
<dbReference type="InterPro" id="IPR051791">
    <property type="entry name" value="Pra-immunoreactive"/>
</dbReference>
<reference evidence="9" key="1">
    <citation type="submission" date="2009-01" db="EMBL/GenBank/DDBJ databases">
        <title>Complete sequence of Anaeromyxobacter dehalogenans 2CP-1.</title>
        <authorList>
            <consortium name="US DOE Joint Genome Institute"/>
            <person name="Lucas S."/>
            <person name="Copeland A."/>
            <person name="Lapidus A."/>
            <person name="Glavina del Rio T."/>
            <person name="Dalin E."/>
            <person name="Tice H."/>
            <person name="Bruce D."/>
            <person name="Goodwin L."/>
            <person name="Pitluck S."/>
            <person name="Saunders E."/>
            <person name="Brettin T."/>
            <person name="Detter J.C."/>
            <person name="Han C."/>
            <person name="Larimer F."/>
            <person name="Land M."/>
            <person name="Hauser L."/>
            <person name="Kyrpides N."/>
            <person name="Ovchinnikova G."/>
            <person name="Beliaev A.S."/>
            <person name="Richardson P."/>
        </authorList>
    </citation>
    <scope>NUCLEOTIDE SEQUENCE</scope>
    <source>
        <strain evidence="9">2CP-1</strain>
    </source>
</reference>
<keyword evidence="4 7" id="KW-1133">Transmembrane helix</keyword>
<feature type="domain" description="RDD" evidence="8">
    <location>
        <begin position="186"/>
        <end position="326"/>
    </location>
</feature>
<keyword evidence="2" id="KW-1003">Cell membrane</keyword>
<name>B8J930_ANAD2</name>
<feature type="compositionally biased region" description="Pro residues" evidence="6">
    <location>
        <begin position="37"/>
        <end position="51"/>
    </location>
</feature>
<dbReference type="KEGG" id="acp:A2cp1_0269"/>
<feature type="compositionally biased region" description="Pro residues" evidence="6">
    <location>
        <begin position="63"/>
        <end position="72"/>
    </location>
</feature>
<keyword evidence="10" id="KW-1185">Reference proteome</keyword>
<feature type="transmembrane region" description="Helical" evidence="7">
    <location>
        <begin position="294"/>
        <end position="313"/>
    </location>
</feature>
<proteinExistence type="predicted"/>
<organism evidence="9 10">
    <name type="scientific">Anaeromyxobacter dehalogenans (strain ATCC BAA-258 / DSM 21875 / 2CP-1)</name>
    <dbReference type="NCBI Taxonomy" id="455488"/>
    <lineage>
        <taxon>Bacteria</taxon>
        <taxon>Pseudomonadati</taxon>
        <taxon>Myxococcota</taxon>
        <taxon>Myxococcia</taxon>
        <taxon>Myxococcales</taxon>
        <taxon>Cystobacterineae</taxon>
        <taxon>Anaeromyxobacteraceae</taxon>
        <taxon>Anaeromyxobacter</taxon>
    </lineage>
</organism>
<evidence type="ECO:0000256" key="5">
    <source>
        <dbReference type="ARBA" id="ARBA00023136"/>
    </source>
</evidence>
<evidence type="ECO:0000256" key="3">
    <source>
        <dbReference type="ARBA" id="ARBA00022692"/>
    </source>
</evidence>
<dbReference type="GO" id="GO:0005886">
    <property type="term" value="C:plasma membrane"/>
    <property type="evidence" value="ECO:0007669"/>
    <property type="project" value="UniProtKB-SubCell"/>
</dbReference>